<feature type="region of interest" description="Disordered" evidence="1">
    <location>
        <begin position="56"/>
        <end position="79"/>
    </location>
</feature>
<proteinExistence type="predicted"/>
<accession>A0AA39VBB5</accession>
<keyword evidence="3" id="KW-1185">Reference proteome</keyword>
<evidence type="ECO:0000313" key="2">
    <source>
        <dbReference type="EMBL" id="KAK0572742.1"/>
    </source>
</evidence>
<evidence type="ECO:0000313" key="3">
    <source>
        <dbReference type="Proteomes" id="UP001168877"/>
    </source>
</evidence>
<reference evidence="2" key="1">
    <citation type="journal article" date="2022" name="Plant J.">
        <title>Strategies of tolerance reflected in two North American maple genomes.</title>
        <authorList>
            <person name="McEvoy S.L."/>
            <person name="Sezen U.U."/>
            <person name="Trouern-Trend A."/>
            <person name="McMahon S.M."/>
            <person name="Schaberg P.G."/>
            <person name="Yang J."/>
            <person name="Wegrzyn J.L."/>
            <person name="Swenson N.G."/>
        </authorList>
    </citation>
    <scope>NUCLEOTIDE SEQUENCE</scope>
    <source>
        <strain evidence="2">NS2018</strain>
    </source>
</reference>
<feature type="compositionally biased region" description="Basic residues" evidence="1">
    <location>
        <begin position="130"/>
        <end position="148"/>
    </location>
</feature>
<name>A0AA39VBB5_ACESA</name>
<organism evidence="2 3">
    <name type="scientific">Acer saccharum</name>
    <name type="common">Sugar maple</name>
    <dbReference type="NCBI Taxonomy" id="4024"/>
    <lineage>
        <taxon>Eukaryota</taxon>
        <taxon>Viridiplantae</taxon>
        <taxon>Streptophyta</taxon>
        <taxon>Embryophyta</taxon>
        <taxon>Tracheophyta</taxon>
        <taxon>Spermatophyta</taxon>
        <taxon>Magnoliopsida</taxon>
        <taxon>eudicotyledons</taxon>
        <taxon>Gunneridae</taxon>
        <taxon>Pentapetalae</taxon>
        <taxon>rosids</taxon>
        <taxon>malvids</taxon>
        <taxon>Sapindales</taxon>
        <taxon>Sapindaceae</taxon>
        <taxon>Hippocastanoideae</taxon>
        <taxon>Acereae</taxon>
        <taxon>Acer</taxon>
    </lineage>
</organism>
<comment type="caution">
    <text evidence="2">The sequence shown here is derived from an EMBL/GenBank/DDBJ whole genome shotgun (WGS) entry which is preliminary data.</text>
</comment>
<feature type="region of interest" description="Disordered" evidence="1">
    <location>
        <begin position="119"/>
        <end position="148"/>
    </location>
</feature>
<sequence length="148" mass="16770">MRLSVGEVLEWIDLAAIQVLWCSGSRSGSGGDDNCCVYKFANLTRHQKSRRKTATSLIDRVKGGSMTSQNDKIAQAKRESKIWSPKLDTYSPNEGMCSPKIRYPESEGTRWTSTLGLNRLGKDTEINPKTFRRPRTIRNHKKESRPDP</sequence>
<evidence type="ECO:0000256" key="1">
    <source>
        <dbReference type="SAM" id="MobiDB-lite"/>
    </source>
</evidence>
<reference evidence="2" key="2">
    <citation type="submission" date="2023-06" db="EMBL/GenBank/DDBJ databases">
        <authorList>
            <person name="Swenson N.G."/>
            <person name="Wegrzyn J.L."/>
            <person name="Mcevoy S.L."/>
        </authorList>
    </citation>
    <scope>NUCLEOTIDE SEQUENCE</scope>
    <source>
        <strain evidence="2">NS2018</strain>
        <tissue evidence="2">Leaf</tissue>
    </source>
</reference>
<gene>
    <name evidence="2" type="ORF">LWI29_036434</name>
</gene>
<dbReference type="Proteomes" id="UP001168877">
    <property type="component" value="Unassembled WGS sequence"/>
</dbReference>
<protein>
    <submittedName>
        <fullName evidence="2">Uncharacterized protein</fullName>
    </submittedName>
</protein>
<dbReference type="AlphaFoldDB" id="A0AA39VBB5"/>
<dbReference type="EMBL" id="JAUESC010000388">
    <property type="protein sequence ID" value="KAK0572742.1"/>
    <property type="molecule type" value="Genomic_DNA"/>
</dbReference>